<dbReference type="Proteomes" id="UP001321542">
    <property type="component" value="Chromosome"/>
</dbReference>
<reference evidence="2 3" key="2">
    <citation type="journal article" date="2023" name="ChemBioChem">
        <title>Acyltransferase Domain Exchange between Two Independent Type I Polyketide Synthases in the Same Producer Strain of Macrolide Antibiotics.</title>
        <authorList>
            <person name="Kudo F."/>
            <person name="Kishikawa K."/>
            <person name="Tsuboi K."/>
            <person name="Kido T."/>
            <person name="Usui T."/>
            <person name="Hashimoto J."/>
            <person name="Shin-Ya K."/>
            <person name="Miyanaga A."/>
            <person name="Eguchi T."/>
        </authorList>
    </citation>
    <scope>NUCLEOTIDE SEQUENCE [LARGE SCALE GENOMIC DNA]</scope>
    <source>
        <strain evidence="2 3">A-8890</strain>
    </source>
</reference>
<evidence type="ECO:0000256" key="1">
    <source>
        <dbReference type="SAM" id="MobiDB-lite"/>
    </source>
</evidence>
<dbReference type="RefSeq" id="WP_286252501.1">
    <property type="nucleotide sequence ID" value="NZ_AP018448.1"/>
</dbReference>
<accession>A0ABM7FAR7</accession>
<dbReference type="EMBL" id="AP018448">
    <property type="protein sequence ID" value="BBC33096.1"/>
    <property type="molecule type" value="Genomic_DNA"/>
</dbReference>
<evidence type="ECO:0008006" key="4">
    <source>
        <dbReference type="Google" id="ProtNLM"/>
    </source>
</evidence>
<gene>
    <name evidence="2" type="ORF">SGFS_043900</name>
</gene>
<name>A0ABM7FAR7_9ACTN</name>
<organism evidence="2 3">
    <name type="scientific">Streptomyces graminofaciens</name>
    <dbReference type="NCBI Taxonomy" id="68212"/>
    <lineage>
        <taxon>Bacteria</taxon>
        <taxon>Bacillati</taxon>
        <taxon>Actinomycetota</taxon>
        <taxon>Actinomycetes</taxon>
        <taxon>Kitasatosporales</taxon>
        <taxon>Streptomycetaceae</taxon>
        <taxon>Streptomyces</taxon>
    </lineage>
</organism>
<protein>
    <recommendedName>
        <fullName evidence="4">DUF4388 domain-containing protein</fullName>
    </recommendedName>
</protein>
<feature type="region of interest" description="Disordered" evidence="1">
    <location>
        <begin position="287"/>
        <end position="333"/>
    </location>
</feature>
<feature type="region of interest" description="Disordered" evidence="1">
    <location>
        <begin position="165"/>
        <end position="236"/>
    </location>
</feature>
<reference evidence="2 3" key="1">
    <citation type="journal article" date="2010" name="ChemBioChem">
        <title>Cloning and characterization of the biosynthetic gene cluster of 16-membered macrolide antibiotic FD-891: involvement of a dual functional cytochrome P450 monooxygenase catalyzing epoxidation and hydroxylation.</title>
        <authorList>
            <person name="Kudo F."/>
            <person name="Motegi A."/>
            <person name="Mizoue K."/>
            <person name="Eguchi T."/>
        </authorList>
    </citation>
    <scope>NUCLEOTIDE SEQUENCE [LARGE SCALE GENOMIC DNA]</scope>
    <source>
        <strain evidence="2 3">A-8890</strain>
    </source>
</reference>
<sequence length="333" mass="34166">MKNPSARNVPALLQALREEGFDGTVRVSGSPGGTIHLRDGLVGAIETPGAPTATSALLASGRIDDEAWLAACAAQPDADRLGSHLVAAGLIGAGELDVVCTAAVYDGAFAMALSPPGGWELTGREPTLVARPGVEPRTLAEETTRRMTLLSRLWGPAGELARVRPARVGGWGDPDVPGEPGASGDREGAGGLGATGDPDAPGGSANPGTTRTTGTTGPQGTRGTPKTPALDGRLTRRHLDLVESANGRRTPRDIAFARGRGLYAVMLDLIRLESFGVVQWETRTTFDGRPSTAPRVPQAYTASQEPSARAGPLPRRRPGGGSPADDLGAEGGS</sequence>
<evidence type="ECO:0000313" key="3">
    <source>
        <dbReference type="Proteomes" id="UP001321542"/>
    </source>
</evidence>
<proteinExistence type="predicted"/>
<keyword evidence="3" id="KW-1185">Reference proteome</keyword>
<evidence type="ECO:0000313" key="2">
    <source>
        <dbReference type="EMBL" id="BBC33096.1"/>
    </source>
</evidence>
<feature type="compositionally biased region" description="Low complexity" evidence="1">
    <location>
        <begin position="207"/>
        <end position="228"/>
    </location>
</feature>